<gene>
    <name evidence="3" type="ORF">ABID49_000059</name>
</gene>
<protein>
    <recommendedName>
        <fullName evidence="2">Bacterial Ig-like domain-containing protein</fullName>
    </recommendedName>
</protein>
<dbReference type="InterPro" id="IPR046878">
    <property type="entry name" value="Big_14"/>
</dbReference>
<comment type="caution">
    <text evidence="3">The sequence shown here is derived from an EMBL/GenBank/DDBJ whole genome shotgun (WGS) entry which is preliminary data.</text>
</comment>
<sequence>MMKSKAVIRMRFGWAGILSLLLLLAGCGAEASVAVLPDPVPDQLMAGAKDGVAVTVLKSGTGGERTVITYSIENRRAEPIGYGGYAALEKLEPDGWHGVIYSDAVFYRNPGFRDFGQVLAPGGKKTQQLDTAELGVNLVPGRYRVVKTAVADGSSGMEISVASEFGIGE</sequence>
<keyword evidence="4" id="KW-1185">Reference proteome</keyword>
<evidence type="ECO:0000313" key="4">
    <source>
        <dbReference type="Proteomes" id="UP001549099"/>
    </source>
</evidence>
<evidence type="ECO:0000259" key="2">
    <source>
        <dbReference type="Pfam" id="PF20251"/>
    </source>
</evidence>
<feature type="domain" description="Bacterial Ig-like" evidence="2">
    <location>
        <begin position="50"/>
        <end position="149"/>
    </location>
</feature>
<evidence type="ECO:0000313" key="3">
    <source>
        <dbReference type="EMBL" id="MET3574183.1"/>
    </source>
</evidence>
<organism evidence="3 4">
    <name type="scientific">Bhargavaea ullalensis</name>
    <dbReference type="NCBI Taxonomy" id="1265685"/>
    <lineage>
        <taxon>Bacteria</taxon>
        <taxon>Bacillati</taxon>
        <taxon>Bacillota</taxon>
        <taxon>Bacilli</taxon>
        <taxon>Bacillales</taxon>
        <taxon>Caryophanaceae</taxon>
        <taxon>Bhargavaea</taxon>
    </lineage>
</organism>
<dbReference type="Pfam" id="PF20251">
    <property type="entry name" value="Big_14"/>
    <property type="match status" value="1"/>
</dbReference>
<evidence type="ECO:0000256" key="1">
    <source>
        <dbReference type="SAM" id="SignalP"/>
    </source>
</evidence>
<feature type="signal peptide" evidence="1">
    <location>
        <begin position="1"/>
        <end position="31"/>
    </location>
</feature>
<dbReference type="PROSITE" id="PS51257">
    <property type="entry name" value="PROKAR_LIPOPROTEIN"/>
    <property type="match status" value="1"/>
</dbReference>
<keyword evidence="1" id="KW-0732">Signal</keyword>
<accession>A0ABV2G7B0</accession>
<proteinExistence type="predicted"/>
<name>A0ABV2G7B0_9BACL</name>
<reference evidence="3 4" key="1">
    <citation type="submission" date="2024-06" db="EMBL/GenBank/DDBJ databases">
        <title>Genomic Encyclopedia of Type Strains, Phase IV (KMG-IV): sequencing the most valuable type-strain genomes for metagenomic binning, comparative biology and taxonomic classification.</title>
        <authorList>
            <person name="Goeker M."/>
        </authorList>
    </citation>
    <scope>NUCLEOTIDE SEQUENCE [LARGE SCALE GENOMIC DNA]</scope>
    <source>
        <strain evidence="3 4">DSM 26128</strain>
    </source>
</reference>
<dbReference type="Proteomes" id="UP001549099">
    <property type="component" value="Unassembled WGS sequence"/>
</dbReference>
<feature type="chain" id="PRO_5047458199" description="Bacterial Ig-like domain-containing protein" evidence="1">
    <location>
        <begin position="32"/>
        <end position="169"/>
    </location>
</feature>
<dbReference type="EMBL" id="JBEPLW010000001">
    <property type="protein sequence ID" value="MET3574183.1"/>
    <property type="molecule type" value="Genomic_DNA"/>
</dbReference>